<evidence type="ECO:0000313" key="5">
    <source>
        <dbReference type="EMBL" id="KAF2817627.1"/>
    </source>
</evidence>
<dbReference type="InterPro" id="IPR020846">
    <property type="entry name" value="MFS_dom"/>
</dbReference>
<feature type="transmembrane region" description="Helical" evidence="3">
    <location>
        <begin position="277"/>
        <end position="297"/>
    </location>
</feature>
<keyword evidence="3" id="KW-0472">Membrane</keyword>
<feature type="transmembrane region" description="Helical" evidence="3">
    <location>
        <begin position="414"/>
        <end position="438"/>
    </location>
</feature>
<dbReference type="Pfam" id="PF07690">
    <property type="entry name" value="MFS_1"/>
    <property type="match status" value="1"/>
</dbReference>
<evidence type="ECO:0000313" key="6">
    <source>
        <dbReference type="Proteomes" id="UP000504636"/>
    </source>
</evidence>
<organism evidence="5">
    <name type="scientific">Mytilinidion resinicola</name>
    <dbReference type="NCBI Taxonomy" id="574789"/>
    <lineage>
        <taxon>Eukaryota</taxon>
        <taxon>Fungi</taxon>
        <taxon>Dikarya</taxon>
        <taxon>Ascomycota</taxon>
        <taxon>Pezizomycotina</taxon>
        <taxon>Dothideomycetes</taxon>
        <taxon>Pleosporomycetidae</taxon>
        <taxon>Mytilinidiales</taxon>
        <taxon>Mytilinidiaceae</taxon>
        <taxon>Mytilinidion</taxon>
    </lineage>
</organism>
<comment type="similarity">
    <text evidence="2">Belongs to the major facilitator superfamily. Monocarboxylate porter (TC 2.A.1.13) family.</text>
</comment>
<dbReference type="Proteomes" id="UP000504636">
    <property type="component" value="Unplaced"/>
</dbReference>
<feature type="transmembrane region" description="Helical" evidence="3">
    <location>
        <begin position="140"/>
        <end position="161"/>
    </location>
</feature>
<keyword evidence="3" id="KW-1133">Transmembrane helix</keyword>
<reference evidence="5 7" key="1">
    <citation type="journal article" date="2020" name="Stud. Mycol.">
        <title>101 Dothideomycetes genomes: a test case for predicting lifestyles and emergence of pathogens.</title>
        <authorList>
            <person name="Haridas S."/>
            <person name="Albert R."/>
            <person name="Binder M."/>
            <person name="Bloem J."/>
            <person name="Labutti K."/>
            <person name="Salamov A."/>
            <person name="Andreopoulos B."/>
            <person name="Baker S."/>
            <person name="Barry K."/>
            <person name="Bills G."/>
            <person name="Bluhm B."/>
            <person name="Cannon C."/>
            <person name="Castanera R."/>
            <person name="Culley D."/>
            <person name="Daum C."/>
            <person name="Ezra D."/>
            <person name="Gonzalez J."/>
            <person name="Henrissat B."/>
            <person name="Kuo A."/>
            <person name="Liang C."/>
            <person name="Lipzen A."/>
            <person name="Lutzoni F."/>
            <person name="Magnuson J."/>
            <person name="Mondo S."/>
            <person name="Nolan M."/>
            <person name="Ohm R."/>
            <person name="Pangilinan J."/>
            <person name="Park H.-J."/>
            <person name="Ramirez L."/>
            <person name="Alfaro M."/>
            <person name="Sun H."/>
            <person name="Tritt A."/>
            <person name="Yoshinaga Y."/>
            <person name="Zwiers L.-H."/>
            <person name="Turgeon B."/>
            <person name="Goodwin S."/>
            <person name="Spatafora J."/>
            <person name="Crous P."/>
            <person name="Grigoriev I."/>
        </authorList>
    </citation>
    <scope>NUCLEOTIDE SEQUENCE</scope>
    <source>
        <strain evidence="5 7">CBS 304.34</strain>
    </source>
</reference>
<dbReference type="InterPro" id="IPR011701">
    <property type="entry name" value="MFS"/>
</dbReference>
<feature type="domain" description="Major facilitator superfamily (MFS) profile" evidence="4">
    <location>
        <begin position="248"/>
        <end position="439"/>
    </location>
</feature>
<dbReference type="InterPro" id="IPR050327">
    <property type="entry name" value="Proton-linked_MCT"/>
</dbReference>
<reference evidence="7" key="3">
    <citation type="submission" date="2025-04" db="UniProtKB">
        <authorList>
            <consortium name="RefSeq"/>
        </authorList>
    </citation>
    <scope>IDENTIFICATION</scope>
    <source>
        <strain evidence="7">CBS 304.34</strain>
    </source>
</reference>
<dbReference type="PROSITE" id="PS50850">
    <property type="entry name" value="MFS"/>
    <property type="match status" value="1"/>
</dbReference>
<dbReference type="PANTHER" id="PTHR11360">
    <property type="entry name" value="MONOCARBOXYLATE TRANSPORTER"/>
    <property type="match status" value="1"/>
</dbReference>
<dbReference type="PANTHER" id="PTHR11360:SF287">
    <property type="entry name" value="MFS MONOCARBOXYLATE TRANSPORTER"/>
    <property type="match status" value="1"/>
</dbReference>
<evidence type="ECO:0000256" key="2">
    <source>
        <dbReference type="ARBA" id="ARBA00006727"/>
    </source>
</evidence>
<protein>
    <submittedName>
        <fullName evidence="5 7">MFS general substrate transporter</fullName>
    </submittedName>
</protein>
<dbReference type="GO" id="GO:0022857">
    <property type="term" value="F:transmembrane transporter activity"/>
    <property type="evidence" value="ECO:0007669"/>
    <property type="project" value="InterPro"/>
</dbReference>
<evidence type="ECO:0000256" key="1">
    <source>
        <dbReference type="ARBA" id="ARBA00004141"/>
    </source>
</evidence>
<keyword evidence="3" id="KW-0812">Transmembrane</keyword>
<reference evidence="7" key="2">
    <citation type="submission" date="2020-04" db="EMBL/GenBank/DDBJ databases">
        <authorList>
            <consortium name="NCBI Genome Project"/>
        </authorList>
    </citation>
    <scope>NUCLEOTIDE SEQUENCE</scope>
    <source>
        <strain evidence="7">CBS 304.34</strain>
    </source>
</reference>
<dbReference type="InterPro" id="IPR036259">
    <property type="entry name" value="MFS_trans_sf"/>
</dbReference>
<dbReference type="GO" id="GO:0016020">
    <property type="term" value="C:membrane"/>
    <property type="evidence" value="ECO:0007669"/>
    <property type="project" value="UniProtKB-SubCell"/>
</dbReference>
<feature type="transmembrane region" description="Helical" evidence="3">
    <location>
        <begin position="44"/>
        <end position="64"/>
    </location>
</feature>
<feature type="transmembrane region" description="Helical" evidence="3">
    <location>
        <begin position="309"/>
        <end position="332"/>
    </location>
</feature>
<feature type="transmembrane region" description="Helical" evidence="3">
    <location>
        <begin position="205"/>
        <end position="224"/>
    </location>
</feature>
<keyword evidence="6" id="KW-1185">Reference proteome</keyword>
<feature type="transmembrane region" description="Helical" evidence="3">
    <location>
        <begin position="84"/>
        <end position="104"/>
    </location>
</feature>
<dbReference type="AlphaFoldDB" id="A0A6A6ZBM7"/>
<dbReference type="EMBL" id="MU003692">
    <property type="protein sequence ID" value="KAF2817627.1"/>
    <property type="molecule type" value="Genomic_DNA"/>
</dbReference>
<accession>A0A6A6ZBM7</accession>
<feature type="transmembrane region" description="Helical" evidence="3">
    <location>
        <begin position="338"/>
        <end position="360"/>
    </location>
</feature>
<evidence type="ECO:0000313" key="7">
    <source>
        <dbReference type="RefSeq" id="XP_033584591.1"/>
    </source>
</evidence>
<feature type="transmembrane region" description="Helical" evidence="3">
    <location>
        <begin position="173"/>
        <end position="193"/>
    </location>
</feature>
<dbReference type="RefSeq" id="XP_033584591.1">
    <property type="nucleotide sequence ID" value="XM_033718663.1"/>
</dbReference>
<dbReference type="Gene3D" id="1.20.1250.20">
    <property type="entry name" value="MFS general substrate transporter like domains"/>
    <property type="match status" value="2"/>
</dbReference>
<feature type="transmembrane region" description="Helical" evidence="3">
    <location>
        <begin position="372"/>
        <end position="394"/>
    </location>
</feature>
<gene>
    <name evidence="5 7" type="ORF">BDZ99DRAFT_457352</name>
</gene>
<sequence>MDNLELRELGQDEGSTVFRATSSSNGHEGQQEFSLPPVDGGKDAWMFLAAAFVVETLVWGFPFAFGVFQEYYSTHPPFEGSRNIAVIGTCAMGIMYVSAPLVFAGLQRFPKTQRPAIGFGLVTMCLALGLSALSTTTMHLIITQGIFYAIGGSLVYSPTILFMNEWFVNRKGLAFGVMWAGTGLGGVTIPLLLQYLLAKYGHKTTLIVWAVVLFVATVPLSYSLRPRLPVSQSSRLRPASFSFLLTRNFLFLQTGNILQGLGYFIPSIYLPTHASMLGASHSVSALTIVMFNLAMVFRCLAMGAWIDRYHVTTCVLISTIGSTIAVFVLWGLSSSLPVLFVFAVFYGFFASSFSSTYPGVMRAVNSETQRDPNFIIAFLSAGRGIGNIACGPVSEALVRSQAWTGEAGGAYGSGYGSLIVFTGVTAALGGVGVIGRLIK</sequence>
<dbReference type="GeneID" id="54459556"/>
<evidence type="ECO:0000256" key="3">
    <source>
        <dbReference type="SAM" id="Phobius"/>
    </source>
</evidence>
<dbReference type="SUPFAM" id="SSF103473">
    <property type="entry name" value="MFS general substrate transporter"/>
    <property type="match status" value="1"/>
</dbReference>
<proteinExistence type="inferred from homology"/>
<comment type="subcellular location">
    <subcellularLocation>
        <location evidence="1">Membrane</location>
        <topology evidence="1">Multi-pass membrane protein</topology>
    </subcellularLocation>
</comment>
<dbReference type="OrthoDB" id="2213137at2759"/>
<name>A0A6A6ZBM7_9PEZI</name>
<feature type="transmembrane region" description="Helical" evidence="3">
    <location>
        <begin position="245"/>
        <end position="265"/>
    </location>
</feature>
<feature type="transmembrane region" description="Helical" evidence="3">
    <location>
        <begin position="116"/>
        <end position="134"/>
    </location>
</feature>
<evidence type="ECO:0000259" key="4">
    <source>
        <dbReference type="PROSITE" id="PS50850"/>
    </source>
</evidence>